<organism evidence="2 3">
    <name type="scientific">Lactobacillus phage SAC12B</name>
    <dbReference type="NCBI Taxonomy" id="2510941"/>
    <lineage>
        <taxon>Viruses</taxon>
        <taxon>Duplodnaviria</taxon>
        <taxon>Heunggongvirae</taxon>
        <taxon>Uroviricota</taxon>
        <taxon>Caudoviricetes</taxon>
        <taxon>Herelleviridae</taxon>
        <taxon>Tybeckvirus</taxon>
        <taxon>Tybeckvirus SAC12B</taxon>
    </lineage>
</organism>
<evidence type="ECO:0000313" key="2">
    <source>
        <dbReference type="EMBL" id="QBJ03852.1"/>
    </source>
</evidence>
<reference evidence="2" key="1">
    <citation type="submission" date="2019-02" db="EMBL/GenBank/DDBJ databases">
        <title>Isolation of virulent Lactobacillus brevis phages.</title>
        <authorList>
            <person name="Feyereisen M."/>
            <person name="Mahony J."/>
            <person name="O'Sullivan T."/>
            <person name="van Sinderen D."/>
        </authorList>
    </citation>
    <scope>NUCLEOTIDE SEQUENCE [LARGE SCALE GENOMIC DNA]</scope>
</reference>
<evidence type="ECO:0000256" key="1">
    <source>
        <dbReference type="SAM" id="Phobius"/>
    </source>
</evidence>
<dbReference type="EMBL" id="MK504446">
    <property type="protein sequence ID" value="QBJ03852.1"/>
    <property type="molecule type" value="Genomic_DNA"/>
</dbReference>
<name>A0A4Y5FFH6_9CAUD</name>
<feature type="transmembrane region" description="Helical" evidence="1">
    <location>
        <begin position="7"/>
        <end position="28"/>
    </location>
</feature>
<proteinExistence type="predicted"/>
<keyword evidence="3" id="KW-1185">Reference proteome</keyword>
<protein>
    <submittedName>
        <fullName evidence="2">Uncharacterized protein</fullName>
    </submittedName>
</protein>
<sequence>MEKFIKLLCTASLILIWVVFLLFVYYMVAKTGSGAWGGWLIAPLLFSGDLIDGIKN</sequence>
<keyword evidence="1" id="KW-0812">Transmembrane</keyword>
<accession>A0A4Y5FFH6</accession>
<evidence type="ECO:0000313" key="3">
    <source>
        <dbReference type="Proteomes" id="UP000306187"/>
    </source>
</evidence>
<keyword evidence="1" id="KW-1133">Transmembrane helix</keyword>
<dbReference type="Proteomes" id="UP000306187">
    <property type="component" value="Segment"/>
</dbReference>
<gene>
    <name evidence="2" type="ORF">SAC12B_0063</name>
</gene>
<keyword evidence="1" id="KW-0472">Membrane</keyword>